<reference evidence="1 2" key="1">
    <citation type="journal article" date="2015" name="Stand. Genomic Sci.">
        <title>Complete genome sequence of and proposal of Thermofilum uzonense sp. nov. a novel hyperthermophilic crenarchaeon and emended description of the genus Thermofilum.</title>
        <authorList>
            <person name="Toshchakov S.V."/>
            <person name="Korzhenkov A.A."/>
            <person name="Samarov N.I."/>
            <person name="Mazunin I.O."/>
            <person name="Mozhey O.I."/>
            <person name="Shmyr I.S."/>
            <person name="Derbikova K.S."/>
            <person name="Taranov E.A."/>
            <person name="Dominova I.N."/>
            <person name="Bonch-Osmolovskaya E.A."/>
            <person name="Patrushev M.V."/>
            <person name="Podosokorskaya O.A."/>
            <person name="Kublanov I.V."/>
        </authorList>
    </citation>
    <scope>NUCLEOTIDE SEQUENCE [LARGE SCALE GENOMIC DNA]</scope>
    <source>
        <strain evidence="1 2">1807-2</strain>
    </source>
</reference>
<dbReference type="OrthoDB" id="23988at2157"/>
<dbReference type="Proteomes" id="UP000067434">
    <property type="component" value="Chromosome"/>
</dbReference>
<evidence type="ECO:0000313" key="2">
    <source>
        <dbReference type="Proteomes" id="UP000067434"/>
    </source>
</evidence>
<dbReference type="EMBL" id="CP009961">
    <property type="protein sequence ID" value="AKG39130.1"/>
    <property type="molecule type" value="Genomic_DNA"/>
</dbReference>
<dbReference type="SUPFAM" id="SSF53448">
    <property type="entry name" value="Nucleotide-diphospho-sugar transferases"/>
    <property type="match status" value="1"/>
</dbReference>
<dbReference type="Gene3D" id="3.90.550.10">
    <property type="entry name" value="Spore Coat Polysaccharide Biosynthesis Protein SpsA, Chain A"/>
    <property type="match status" value="1"/>
</dbReference>
<accession>A0A0F7FIE7</accession>
<dbReference type="GeneID" id="25402084"/>
<proteinExistence type="predicted"/>
<keyword evidence="2" id="KW-1185">Reference proteome</keyword>
<name>A0A0F7FIE7_9CREN</name>
<dbReference type="RefSeq" id="WP_052884674.1">
    <property type="nucleotide sequence ID" value="NZ_CP009961.1"/>
</dbReference>
<gene>
    <name evidence="1" type="ORF">MA03_07595</name>
</gene>
<dbReference type="AlphaFoldDB" id="A0A0F7FIE7"/>
<dbReference type="HOGENOM" id="CLU_2662570_0_0_2"/>
<evidence type="ECO:0008006" key="3">
    <source>
        <dbReference type="Google" id="ProtNLM"/>
    </source>
</evidence>
<dbReference type="KEGG" id="thf:MA03_07595"/>
<evidence type="ECO:0000313" key="1">
    <source>
        <dbReference type="EMBL" id="AKG39130.1"/>
    </source>
</evidence>
<organism evidence="1 2">
    <name type="scientific">Infirmifilum uzonense</name>
    <dbReference type="NCBI Taxonomy" id="1550241"/>
    <lineage>
        <taxon>Archaea</taxon>
        <taxon>Thermoproteota</taxon>
        <taxon>Thermoprotei</taxon>
        <taxon>Thermofilales</taxon>
        <taxon>Thermofilaceae</taxon>
        <taxon>Infirmifilum</taxon>
    </lineage>
</organism>
<dbReference type="PATRIC" id="fig|1550241.5.peg.1573"/>
<protein>
    <recommendedName>
        <fullName evidence="3">Glycosyltransferase</fullName>
    </recommendedName>
</protein>
<dbReference type="InterPro" id="IPR029044">
    <property type="entry name" value="Nucleotide-diphossugar_trans"/>
</dbReference>
<sequence length="75" mass="8929">MEEKCLSRAENIIKYPQGFRVVHYRLFRREVFDKVGLQDSRIPYVEDLDLFLRMELAGMRLSTIPLVDDAFILHD</sequence>